<feature type="transmembrane region" description="Helical" evidence="1">
    <location>
        <begin position="443"/>
        <end position="462"/>
    </location>
</feature>
<feature type="transmembrane region" description="Helical" evidence="1">
    <location>
        <begin position="207"/>
        <end position="227"/>
    </location>
</feature>
<keyword evidence="1" id="KW-0812">Transmembrane</keyword>
<feature type="transmembrane region" description="Helical" evidence="1">
    <location>
        <begin position="28"/>
        <end position="45"/>
    </location>
</feature>
<dbReference type="RefSeq" id="WP_035326246.1">
    <property type="nucleotide sequence ID" value="NZ_CP015125.1"/>
</dbReference>
<feature type="transmembrane region" description="Helical" evidence="1">
    <location>
        <begin position="420"/>
        <end position="437"/>
    </location>
</feature>
<keyword evidence="1" id="KW-0472">Membrane</keyword>
<feature type="transmembrane region" description="Helical" evidence="1">
    <location>
        <begin position="5"/>
        <end position="22"/>
    </location>
</feature>
<feature type="transmembrane region" description="Helical" evidence="1">
    <location>
        <begin position="57"/>
        <end position="76"/>
    </location>
</feature>
<feature type="transmembrane region" description="Helical" evidence="1">
    <location>
        <begin position="139"/>
        <end position="160"/>
    </location>
</feature>
<sequence>MIGRLILLLAYLGISVVLFATFATDVWVWMSFFMSNLVLFALFWWHLYQEREYSPFISVYIVFNFLFFIIAPILQLRVIGDKNADFLTKLPYTSSGIIYSNVLIILFTLCFFGAYTWFKKTRKTRVIVPNYNRDKRLPLVLFGILGISLLVFIVSMGFVFNEMARAGWMASSIGRTALLIWKKLLFVVPLGGVILSVQYYKQSKKTGINVLAVAVMFVLFMILLLWFKNPLVEKRNALGPIYISIIYLLAPRLLNSNVKTMFFMFFTMVVVFPLSAIITHAKSSLRQIIIQPRILLDEFEGEGIGEVFNTIHYDAFINIVATIDYVKYEGFSYGYQFLSAFLFFIPRKIWEGKPVSTGQLVGEHLIDNYEFTYSNLSNPMVSEGYVNFGIIGVIFLAFALGYTIVYFLTWLHSHILIKKIMAFYFAIHLLFFLRGDFANGFSYYVGTLIGVMGIARLIDYLIKNGLNNQYKWRQKQITKA</sequence>
<dbReference type="KEGG" id="ddo:I597_0645"/>
<organism evidence="2 3">
    <name type="scientific">Dokdonia donghaensis DSW-1</name>
    <dbReference type="NCBI Taxonomy" id="1300343"/>
    <lineage>
        <taxon>Bacteria</taxon>
        <taxon>Pseudomonadati</taxon>
        <taxon>Bacteroidota</taxon>
        <taxon>Flavobacteriia</taxon>
        <taxon>Flavobacteriales</taxon>
        <taxon>Flavobacteriaceae</taxon>
        <taxon>Dokdonia</taxon>
    </lineage>
</organism>
<dbReference type="EMBL" id="JSAQ01000001">
    <property type="protein sequence ID" value="KGO06942.1"/>
    <property type="molecule type" value="Genomic_DNA"/>
</dbReference>
<evidence type="ECO:0000313" key="3">
    <source>
        <dbReference type="Proteomes" id="UP000030140"/>
    </source>
</evidence>
<dbReference type="PATRIC" id="fig|1300343.5.peg.655"/>
<accession>A0A0A2GUP2</accession>
<reference evidence="2 3" key="1">
    <citation type="submission" date="2014-10" db="EMBL/GenBank/DDBJ databases">
        <title>Draft genome sequence of the proteorhodopsin-containing marine bacterium Dokdonia donghaensis.</title>
        <authorList>
            <person name="Gomez-Consarnau L."/>
            <person name="Gonzalez J.M."/>
            <person name="Riedel T."/>
            <person name="Jaenicke S."/>
            <person name="Wagner-Doebler I."/>
            <person name="Fuhrman J.A."/>
        </authorList>
    </citation>
    <scope>NUCLEOTIDE SEQUENCE [LARGE SCALE GENOMIC DNA]</scope>
    <source>
        <strain evidence="2 3">DSW-1</strain>
    </source>
</reference>
<feature type="transmembrane region" description="Helical" evidence="1">
    <location>
        <begin position="385"/>
        <end position="408"/>
    </location>
</feature>
<feature type="transmembrane region" description="Helical" evidence="1">
    <location>
        <begin position="262"/>
        <end position="281"/>
    </location>
</feature>
<name>A0A0A2GUP2_9FLAO</name>
<keyword evidence="1" id="KW-1133">Transmembrane helix</keyword>
<dbReference type="AlphaFoldDB" id="A0A0A2GUP2"/>
<evidence type="ECO:0008006" key="4">
    <source>
        <dbReference type="Google" id="ProtNLM"/>
    </source>
</evidence>
<gene>
    <name evidence="2" type="ORF">NV36_08875</name>
</gene>
<feature type="transmembrane region" description="Helical" evidence="1">
    <location>
        <begin position="180"/>
        <end position="200"/>
    </location>
</feature>
<comment type="caution">
    <text evidence="2">The sequence shown here is derived from an EMBL/GenBank/DDBJ whole genome shotgun (WGS) entry which is preliminary data.</text>
</comment>
<evidence type="ECO:0000313" key="2">
    <source>
        <dbReference type="EMBL" id="KGO06942.1"/>
    </source>
</evidence>
<evidence type="ECO:0000256" key="1">
    <source>
        <dbReference type="SAM" id="Phobius"/>
    </source>
</evidence>
<dbReference type="OrthoDB" id="8229713at2"/>
<feature type="transmembrane region" description="Helical" evidence="1">
    <location>
        <begin position="96"/>
        <end position="118"/>
    </location>
</feature>
<protein>
    <recommendedName>
        <fullName evidence="4">Polysaccharide polymerase</fullName>
    </recommendedName>
</protein>
<dbReference type="Proteomes" id="UP000030140">
    <property type="component" value="Unassembled WGS sequence"/>
</dbReference>
<keyword evidence="3" id="KW-1185">Reference proteome</keyword>
<proteinExistence type="predicted"/>